<reference evidence="2 3" key="1">
    <citation type="journal article" date="2018" name="Mol. Biol. Evol.">
        <title>Broad Genomic Sampling Reveals a Smut Pathogenic Ancestry of the Fungal Clade Ustilaginomycotina.</title>
        <authorList>
            <person name="Kijpornyongpan T."/>
            <person name="Mondo S.J."/>
            <person name="Barry K."/>
            <person name="Sandor L."/>
            <person name="Lee J."/>
            <person name="Lipzen A."/>
            <person name="Pangilinan J."/>
            <person name="LaButti K."/>
            <person name="Hainaut M."/>
            <person name="Henrissat B."/>
            <person name="Grigoriev I.V."/>
            <person name="Spatafora J.W."/>
            <person name="Aime M.C."/>
        </authorList>
    </citation>
    <scope>NUCLEOTIDE SEQUENCE [LARGE SCALE GENOMIC DNA]</scope>
    <source>
        <strain evidence="2 3">MCA 5214</strain>
    </source>
</reference>
<protein>
    <submittedName>
        <fullName evidence="2">Uncharacterized protein</fullName>
    </submittedName>
</protein>
<proteinExistence type="predicted"/>
<evidence type="ECO:0000313" key="2">
    <source>
        <dbReference type="EMBL" id="PWN29975.1"/>
    </source>
</evidence>
<organism evidence="2 3">
    <name type="scientific">Jaminaea rosea</name>
    <dbReference type="NCBI Taxonomy" id="1569628"/>
    <lineage>
        <taxon>Eukaryota</taxon>
        <taxon>Fungi</taxon>
        <taxon>Dikarya</taxon>
        <taxon>Basidiomycota</taxon>
        <taxon>Ustilaginomycotina</taxon>
        <taxon>Exobasidiomycetes</taxon>
        <taxon>Microstromatales</taxon>
        <taxon>Microstromatales incertae sedis</taxon>
        <taxon>Jaminaea</taxon>
    </lineage>
</organism>
<dbReference type="EMBL" id="KZ819662">
    <property type="protein sequence ID" value="PWN29975.1"/>
    <property type="molecule type" value="Genomic_DNA"/>
</dbReference>
<feature type="region of interest" description="Disordered" evidence="1">
    <location>
        <begin position="109"/>
        <end position="128"/>
    </location>
</feature>
<keyword evidence="3" id="KW-1185">Reference proteome</keyword>
<dbReference type="AlphaFoldDB" id="A0A316V3F5"/>
<accession>A0A316V3F5</accession>
<feature type="compositionally biased region" description="Pro residues" evidence="1">
    <location>
        <begin position="117"/>
        <end position="128"/>
    </location>
</feature>
<evidence type="ECO:0000313" key="3">
    <source>
        <dbReference type="Proteomes" id="UP000245884"/>
    </source>
</evidence>
<dbReference type="GeneID" id="37025735"/>
<dbReference type="RefSeq" id="XP_025364587.1">
    <property type="nucleotide sequence ID" value="XM_025503912.1"/>
</dbReference>
<sequence length="128" mass="13855">MAGMLWRGASCEARLSLDGRAMRNAAREKGSRVKCRDGGRRRSWLPRGKNGELFRSGSSRMWTLAGSVDHVGEEPLHSSLGPALSSVIIFSRPGHEWSAVTTLRGGATATLRRDSLPSPPHLRAPPPS</sequence>
<gene>
    <name evidence="2" type="ORF">BDZ90DRAFT_1955</name>
</gene>
<evidence type="ECO:0000256" key="1">
    <source>
        <dbReference type="SAM" id="MobiDB-lite"/>
    </source>
</evidence>
<dbReference type="Proteomes" id="UP000245884">
    <property type="component" value="Unassembled WGS sequence"/>
</dbReference>
<name>A0A316V3F5_9BASI</name>